<keyword evidence="4 10" id="KW-1003">Cell membrane</keyword>
<dbReference type="GO" id="GO:0015423">
    <property type="term" value="F:ABC-type maltose transporter activity"/>
    <property type="evidence" value="ECO:0007669"/>
    <property type="project" value="TreeGrafter"/>
</dbReference>
<dbReference type="Gene3D" id="1.20.58.370">
    <property type="entry name" value="MalF N-terminal region-like"/>
    <property type="match status" value="1"/>
</dbReference>
<proteinExistence type="inferred from homology"/>
<evidence type="ECO:0000256" key="6">
    <source>
        <dbReference type="ARBA" id="ARBA00022692"/>
    </source>
</evidence>
<dbReference type="GO" id="GO:1990060">
    <property type="term" value="C:maltose transport complex"/>
    <property type="evidence" value="ECO:0007669"/>
    <property type="project" value="TreeGrafter"/>
</dbReference>
<dbReference type="GO" id="GO:0042956">
    <property type="term" value="P:maltodextrin transmembrane transport"/>
    <property type="evidence" value="ECO:0007669"/>
    <property type="project" value="TreeGrafter"/>
</dbReference>
<evidence type="ECO:0000256" key="5">
    <source>
        <dbReference type="ARBA" id="ARBA00022597"/>
    </source>
</evidence>
<keyword evidence="6 9" id="KW-0812">Transmembrane</keyword>
<dbReference type="InterPro" id="IPR000515">
    <property type="entry name" value="MetI-like"/>
</dbReference>
<evidence type="ECO:0000256" key="10">
    <source>
        <dbReference type="RuleBase" id="RU367050"/>
    </source>
</evidence>
<evidence type="ECO:0000256" key="1">
    <source>
        <dbReference type="ARBA" id="ARBA00004651"/>
    </source>
</evidence>
<keyword evidence="7 9" id="KW-1133">Transmembrane helix</keyword>
<dbReference type="PANTHER" id="PTHR47314:SF1">
    <property type="entry name" value="MALTOSE_MALTODEXTRIN TRANSPORT SYSTEM PERMEASE PROTEIN MALF"/>
    <property type="match status" value="1"/>
</dbReference>
<keyword evidence="14" id="KW-1185">Reference proteome</keyword>
<reference evidence="13" key="1">
    <citation type="submission" date="2021-03" db="EMBL/GenBank/DDBJ databases">
        <authorList>
            <person name="Sun Q."/>
        </authorList>
    </citation>
    <scope>NUCLEOTIDE SEQUENCE</scope>
    <source>
        <strain evidence="13">CCM 8862</strain>
    </source>
</reference>
<gene>
    <name evidence="13" type="ORF">JZY06_04305</name>
</gene>
<keyword evidence="5 10" id="KW-0762">Sugar transport</keyword>
<organism evidence="13 14">
    <name type="scientific">Corynebacterium mendelii</name>
    <dbReference type="NCBI Taxonomy" id="2765362"/>
    <lineage>
        <taxon>Bacteria</taxon>
        <taxon>Bacillati</taxon>
        <taxon>Actinomycetota</taxon>
        <taxon>Actinomycetes</taxon>
        <taxon>Mycobacteriales</taxon>
        <taxon>Corynebacteriaceae</taxon>
        <taxon>Corynebacterium</taxon>
    </lineage>
</organism>
<dbReference type="Pfam" id="PF00528">
    <property type="entry name" value="BPD_transp_1"/>
    <property type="match status" value="1"/>
</dbReference>
<evidence type="ECO:0000256" key="9">
    <source>
        <dbReference type="RuleBase" id="RU363032"/>
    </source>
</evidence>
<dbReference type="Proteomes" id="UP000664332">
    <property type="component" value="Unassembled WGS sequence"/>
</dbReference>
<evidence type="ECO:0000256" key="8">
    <source>
        <dbReference type="ARBA" id="ARBA00023136"/>
    </source>
</evidence>
<dbReference type="PANTHER" id="PTHR47314">
    <property type="entry name" value="MALTOSE/MALTODEXTRIN TRANSPORT SYSTEM PERMEASE PROTEIN MALF"/>
    <property type="match status" value="1"/>
</dbReference>
<feature type="transmembrane region" description="Helical" evidence="9">
    <location>
        <begin position="430"/>
        <end position="452"/>
    </location>
</feature>
<dbReference type="CDD" id="cd06261">
    <property type="entry name" value="TM_PBP2"/>
    <property type="match status" value="1"/>
</dbReference>
<feature type="transmembrane region" description="Helical" evidence="9">
    <location>
        <begin position="386"/>
        <end position="409"/>
    </location>
</feature>
<feature type="transmembrane region" description="Helical" evidence="9">
    <location>
        <begin position="334"/>
        <end position="354"/>
    </location>
</feature>
<feature type="transmembrane region" description="Helical" evidence="9">
    <location>
        <begin position="83"/>
        <end position="107"/>
    </location>
</feature>
<keyword evidence="3 9" id="KW-0813">Transport</keyword>
<comment type="caution">
    <text evidence="13">The sequence shown here is derived from an EMBL/GenBank/DDBJ whole genome shotgun (WGS) entry which is preliminary data.</text>
</comment>
<dbReference type="Pfam" id="PF16296">
    <property type="entry name" value="TM_PBP2_N"/>
    <property type="match status" value="1"/>
</dbReference>
<feature type="domain" description="ABC transmembrane type-1" evidence="12">
    <location>
        <begin position="299"/>
        <end position="520"/>
    </location>
</feature>
<comment type="similarity">
    <text evidence="2 10">Belongs to the binding-protein-dependent transport system permease family. MalFG subfamily.</text>
</comment>
<dbReference type="Gene3D" id="3.10.650.10">
    <property type="entry name" value="MalF N-terminal region-like"/>
    <property type="match status" value="1"/>
</dbReference>
<dbReference type="SUPFAM" id="SSF161098">
    <property type="entry name" value="MetI-like"/>
    <property type="match status" value="1"/>
</dbReference>
<dbReference type="Gene3D" id="1.10.3720.10">
    <property type="entry name" value="MetI-like"/>
    <property type="match status" value="1"/>
</dbReference>
<evidence type="ECO:0000256" key="3">
    <source>
        <dbReference type="ARBA" id="ARBA00022448"/>
    </source>
</evidence>
<feature type="transmembrane region" description="Helical" evidence="9">
    <location>
        <begin position="499"/>
        <end position="521"/>
    </location>
</feature>
<name>A0A939E185_9CORY</name>
<dbReference type="PROSITE" id="PS50928">
    <property type="entry name" value="ABC_TM1"/>
    <property type="match status" value="1"/>
</dbReference>
<protein>
    <recommendedName>
        <fullName evidence="10">Maltose/maltodextrin transport system permease protein</fullName>
    </recommendedName>
</protein>
<evidence type="ECO:0000256" key="7">
    <source>
        <dbReference type="ARBA" id="ARBA00022989"/>
    </source>
</evidence>
<feature type="transmembrane region" description="Helical" evidence="9">
    <location>
        <begin position="56"/>
        <end position="74"/>
    </location>
</feature>
<dbReference type="InterPro" id="IPR035277">
    <property type="entry name" value="MalF_N"/>
</dbReference>
<feature type="region of interest" description="Disordered" evidence="11">
    <location>
        <begin position="1"/>
        <end position="20"/>
    </location>
</feature>
<dbReference type="InterPro" id="IPR032550">
    <property type="entry name" value="TM_PBP2_N"/>
</dbReference>
<keyword evidence="8 9" id="KW-0472">Membrane</keyword>
<sequence>MAATTTTDTDTSVNTSTDHGHARRYGPGFLAKLAVMALINALGLYGIWAAWAVESYTIVAVMIVGLVVIDWIYFTPRALPAKYLAPGMAFLLVYQLFVMGYTGYIAFTNYGSGHNTTKEDAISQIMAQNEIRTPDAVTLPAAVVEKNGTLGLAVVDADGNVSVGDADHPMKPADGATVEGTTIKDIPGWEMLGLAQLQDNQSAITGLRVAAGEDANAGAWKTETGSSAFIASSVYTYDKQADTLTNTQTGETFRDTGTGAFTSDGGQELYPGWRVPVGLQNFKDMVVGTDIAGPFFRALVWSFAFAILSVLTTFALGLFLAIVFNDERIKGRKIYRSLLILPYAFPAFLSALVWRGMMNEKYGFINQVLLGGADIPWLSDGFLAKISILIVNLWLGFPYMFLICTGALQSLPGDVVEAAKIDGASALRQFWSITLPLVLVSTAPLLIASFAFNFNNFSLIYMLTGGGPNYPGISVPVGHTDILISLVYAIAFEGGSQRYGLAAAMSIVIFLMVGVISWLGFRQTRKLEEMV</sequence>
<feature type="compositionally biased region" description="Low complexity" evidence="11">
    <location>
        <begin position="1"/>
        <end position="17"/>
    </location>
</feature>
<dbReference type="InterPro" id="IPR035906">
    <property type="entry name" value="MetI-like_sf"/>
</dbReference>
<comment type="subcellular location">
    <subcellularLocation>
        <location evidence="1 9">Cell membrane</location>
        <topology evidence="1 9">Multi-pass membrane protein</topology>
    </subcellularLocation>
</comment>
<feature type="transmembrane region" description="Helical" evidence="9">
    <location>
        <begin position="29"/>
        <end position="50"/>
    </location>
</feature>
<evidence type="ECO:0000313" key="13">
    <source>
        <dbReference type="EMBL" id="MBN9643846.1"/>
    </source>
</evidence>
<evidence type="ECO:0000256" key="4">
    <source>
        <dbReference type="ARBA" id="ARBA00022475"/>
    </source>
</evidence>
<dbReference type="RefSeq" id="WP_207118569.1">
    <property type="nucleotide sequence ID" value="NZ_JAFLEQ010000008.1"/>
</dbReference>
<accession>A0A939E185</accession>
<evidence type="ECO:0000313" key="14">
    <source>
        <dbReference type="Proteomes" id="UP000664332"/>
    </source>
</evidence>
<comment type="function">
    <text evidence="10">Part of the ABC transporter complex MalEFGK involved in maltose/maltodextrin import. Probably responsible for the translocation of the substrate across the membrane.</text>
</comment>
<evidence type="ECO:0000259" key="12">
    <source>
        <dbReference type="PROSITE" id="PS50928"/>
    </source>
</evidence>
<dbReference type="SUPFAM" id="SSF160964">
    <property type="entry name" value="MalF N-terminal region-like"/>
    <property type="match status" value="1"/>
</dbReference>
<dbReference type="EMBL" id="JAFLEQ010000008">
    <property type="protein sequence ID" value="MBN9643846.1"/>
    <property type="molecule type" value="Genomic_DNA"/>
</dbReference>
<evidence type="ECO:0000256" key="2">
    <source>
        <dbReference type="ARBA" id="ARBA00009047"/>
    </source>
</evidence>
<feature type="transmembrane region" description="Helical" evidence="9">
    <location>
        <begin position="299"/>
        <end position="322"/>
    </location>
</feature>
<dbReference type="AlphaFoldDB" id="A0A939E185"/>
<evidence type="ECO:0000256" key="11">
    <source>
        <dbReference type="SAM" id="MobiDB-lite"/>
    </source>
</evidence>